<accession>A0A316E663</accession>
<keyword evidence="11" id="KW-0675">Receptor</keyword>
<dbReference type="InterPro" id="IPR036942">
    <property type="entry name" value="Beta-barrel_TonB_sf"/>
</dbReference>
<dbReference type="InterPro" id="IPR037066">
    <property type="entry name" value="Plug_dom_sf"/>
</dbReference>
<keyword evidence="8" id="KW-0732">Signal</keyword>
<dbReference type="Gene3D" id="2.170.130.10">
    <property type="entry name" value="TonB-dependent receptor, plug domain"/>
    <property type="match status" value="1"/>
</dbReference>
<dbReference type="OrthoDB" id="9803050at2"/>
<dbReference type="InterPro" id="IPR008969">
    <property type="entry name" value="CarboxyPept-like_regulatory"/>
</dbReference>
<dbReference type="PROSITE" id="PS52016">
    <property type="entry name" value="TONB_DEPENDENT_REC_3"/>
    <property type="match status" value="1"/>
</dbReference>
<evidence type="ECO:0000256" key="3">
    <source>
        <dbReference type="ARBA" id="ARBA00022452"/>
    </source>
</evidence>
<feature type="signal peptide" evidence="8">
    <location>
        <begin position="1"/>
        <end position="27"/>
    </location>
</feature>
<dbReference type="GO" id="GO:0009279">
    <property type="term" value="C:cell outer membrane"/>
    <property type="evidence" value="ECO:0007669"/>
    <property type="project" value="UniProtKB-SubCell"/>
</dbReference>
<dbReference type="Pfam" id="PF07715">
    <property type="entry name" value="Plug"/>
    <property type="match status" value="1"/>
</dbReference>
<keyword evidence="2 7" id="KW-0813">Transport</keyword>
<dbReference type="Gene3D" id="2.40.170.20">
    <property type="entry name" value="TonB-dependent receptor, beta-barrel domain"/>
    <property type="match status" value="1"/>
</dbReference>
<dbReference type="SUPFAM" id="SSF49464">
    <property type="entry name" value="Carboxypeptidase regulatory domain-like"/>
    <property type="match status" value="1"/>
</dbReference>
<dbReference type="AlphaFoldDB" id="A0A316E663"/>
<comment type="caution">
    <text evidence="11">The sequence shown here is derived from an EMBL/GenBank/DDBJ whole genome shotgun (WGS) entry which is preliminary data.</text>
</comment>
<evidence type="ECO:0000256" key="7">
    <source>
        <dbReference type="PROSITE-ProRule" id="PRU01360"/>
    </source>
</evidence>
<dbReference type="EMBL" id="JACWLN010000001">
    <property type="protein sequence ID" value="MBD1259447.1"/>
    <property type="molecule type" value="Genomic_DNA"/>
</dbReference>
<evidence type="ECO:0000313" key="10">
    <source>
        <dbReference type="EMBL" id="MBD1259447.1"/>
    </source>
</evidence>
<dbReference type="InterPro" id="IPR012910">
    <property type="entry name" value="Plug_dom"/>
</dbReference>
<dbReference type="Proteomes" id="UP000651837">
    <property type="component" value="Unassembled WGS sequence"/>
</dbReference>
<feature type="domain" description="TonB-dependent receptor plug" evidence="9">
    <location>
        <begin position="225"/>
        <end position="302"/>
    </location>
</feature>
<name>A0A316E663_9FLAO</name>
<evidence type="ECO:0000313" key="11">
    <source>
        <dbReference type="EMBL" id="PWK25012.1"/>
    </source>
</evidence>
<gene>
    <name evidence="10" type="ORF">HZY62_02520</name>
    <name evidence="11" type="ORF">LX92_01381</name>
</gene>
<sequence>MLKAHHKPLFTFFTCLLLFFSFPKIMAQDKIADTTNLTVLLQDLEKKFDIKFSYIDGDIQNLSVAINSSKDLQSILDNIQEQTHLKIQKLNERYYALSRSTTVDVCATVMDNYKENTVTGTSVEVLGTDIAIITNSQGQFFLENIPRNSILQIKHMGFKPKFIPARELARHNPCKTLLLDLNYEELDEVIVYQFLTTGLSKEIDASIRLTTADFGILPGLIEPDVLQTIQALPGIKSIDETVSNINIRGGTNDQNLILWDGIKMYQSGHFFGLISAFNPYLTDKVTVIKNGTSAQYGDGVSGVLDIETKNDITDDFYGGAGFNLINGDVYGEIPLSPNTAFQFSARRSLTDFFDTPTYTSFFDRAFQDSQIKSGSGQNDEIKRNEDFYFYDFTAKLLYDLNPHHKIRVSFININNHLYYNEQNLTTSSETQSRLNQTNISFGGSLESEWNDVFSTKINAYYTRYNLDSENTTVNSPQLLSQENEVIETALKLKTTYKLRDALNWLNGYQITETGVLNFSDVTQPPYSNKIKGVMRTHALFSELEYKSPNGRLYARGGPRFSYIENLNTFSEFRIEPRLNVNYEFIDHLKMELQGEFKNQTTHQVVDLEQNFLGIEKRRWYIADPGNPLLPLPITKSKQGSFGLNYDHHSLYIGIEGFYKQVDGISARTQGFQSEGEFNGEIGNYTVKGLEFLINKKTKDYSAWLSYGFNVNDYTFQEIVPKTFPNNSDIRHTVTFAGNYTYNRFKFGIGLNYRTGKPYTKPDANNPIDATFVPSRINFEEPNSSRLAQYLRADASAIYDFSLSPRIKATAGASVLNFTNRRNILNRYYRINDNDEIETVESVSLGLTPNISFRVKF</sequence>
<proteinExistence type="inferred from homology"/>
<keyword evidence="4 7" id="KW-0812">Transmembrane</keyword>
<comment type="similarity">
    <text evidence="7">Belongs to the TonB-dependent receptor family.</text>
</comment>
<organism evidence="11 12">
    <name type="scientific">Maribacter polysiphoniae</name>
    <dbReference type="NCBI Taxonomy" id="429344"/>
    <lineage>
        <taxon>Bacteria</taxon>
        <taxon>Pseudomonadati</taxon>
        <taxon>Bacteroidota</taxon>
        <taxon>Flavobacteriia</taxon>
        <taxon>Flavobacteriales</taxon>
        <taxon>Flavobacteriaceae</taxon>
        <taxon>Maribacter</taxon>
    </lineage>
</organism>
<dbReference type="InterPro" id="IPR039426">
    <property type="entry name" value="TonB-dep_rcpt-like"/>
</dbReference>
<keyword evidence="13" id="KW-1185">Reference proteome</keyword>
<dbReference type="RefSeq" id="WP_109649528.1">
    <property type="nucleotide sequence ID" value="NZ_JACWLN010000001.1"/>
</dbReference>
<keyword evidence="6 7" id="KW-0998">Cell outer membrane</keyword>
<evidence type="ECO:0000259" key="9">
    <source>
        <dbReference type="Pfam" id="PF07715"/>
    </source>
</evidence>
<reference evidence="10 13" key="2">
    <citation type="submission" date="2020-07" db="EMBL/GenBank/DDBJ databases">
        <title>The draft genome sequence of Maribacter polysiphoniae KCTC 22021.</title>
        <authorList>
            <person name="Mu L."/>
        </authorList>
    </citation>
    <scope>NUCLEOTIDE SEQUENCE [LARGE SCALE GENOMIC DNA]</scope>
    <source>
        <strain evidence="10 13">KCTC 22021</strain>
    </source>
</reference>
<dbReference type="EMBL" id="QGGQ01000002">
    <property type="protein sequence ID" value="PWK25012.1"/>
    <property type="molecule type" value="Genomic_DNA"/>
</dbReference>
<evidence type="ECO:0000256" key="2">
    <source>
        <dbReference type="ARBA" id="ARBA00022448"/>
    </source>
</evidence>
<dbReference type="Proteomes" id="UP000245667">
    <property type="component" value="Unassembled WGS sequence"/>
</dbReference>
<evidence type="ECO:0000256" key="4">
    <source>
        <dbReference type="ARBA" id="ARBA00022692"/>
    </source>
</evidence>
<evidence type="ECO:0000256" key="8">
    <source>
        <dbReference type="SAM" id="SignalP"/>
    </source>
</evidence>
<feature type="chain" id="PRO_5016304266" evidence="8">
    <location>
        <begin position="28"/>
        <end position="856"/>
    </location>
</feature>
<evidence type="ECO:0000256" key="5">
    <source>
        <dbReference type="ARBA" id="ARBA00023136"/>
    </source>
</evidence>
<dbReference type="SUPFAM" id="SSF56935">
    <property type="entry name" value="Porins"/>
    <property type="match status" value="1"/>
</dbReference>
<evidence type="ECO:0000313" key="13">
    <source>
        <dbReference type="Proteomes" id="UP000651837"/>
    </source>
</evidence>
<keyword evidence="5 7" id="KW-0472">Membrane</keyword>
<protein>
    <submittedName>
        <fullName evidence="11">Outer membrane receptor for ferrienterochelin and colicin</fullName>
    </submittedName>
    <submittedName>
        <fullName evidence="10">TonB-dependent receptor plug domain-containing protein</fullName>
    </submittedName>
</protein>
<evidence type="ECO:0000256" key="1">
    <source>
        <dbReference type="ARBA" id="ARBA00004571"/>
    </source>
</evidence>
<keyword evidence="3 7" id="KW-1134">Transmembrane beta strand</keyword>
<evidence type="ECO:0000256" key="6">
    <source>
        <dbReference type="ARBA" id="ARBA00023237"/>
    </source>
</evidence>
<reference evidence="11 12" key="1">
    <citation type="submission" date="2018-05" db="EMBL/GenBank/DDBJ databases">
        <title>Genomic Encyclopedia of Archaeal and Bacterial Type Strains, Phase II (KMG-II): from individual species to whole genera.</title>
        <authorList>
            <person name="Goeker M."/>
        </authorList>
    </citation>
    <scope>NUCLEOTIDE SEQUENCE [LARGE SCALE GENOMIC DNA]</scope>
    <source>
        <strain evidence="11 12">DSM 23514</strain>
    </source>
</reference>
<evidence type="ECO:0000313" key="12">
    <source>
        <dbReference type="Proteomes" id="UP000245667"/>
    </source>
</evidence>
<comment type="subcellular location">
    <subcellularLocation>
        <location evidence="1 7">Cell outer membrane</location>
        <topology evidence="1 7">Multi-pass membrane protein</topology>
    </subcellularLocation>
</comment>